<dbReference type="AlphaFoldDB" id="A0A8H5HD05"/>
<reference evidence="2 3" key="1">
    <citation type="journal article" date="2020" name="ISME J.">
        <title>Uncovering the hidden diversity of litter-decomposition mechanisms in mushroom-forming fungi.</title>
        <authorList>
            <person name="Floudas D."/>
            <person name="Bentzer J."/>
            <person name="Ahren D."/>
            <person name="Johansson T."/>
            <person name="Persson P."/>
            <person name="Tunlid A."/>
        </authorList>
    </citation>
    <scope>NUCLEOTIDE SEQUENCE [LARGE SCALE GENOMIC DNA]</scope>
    <source>
        <strain evidence="2 3">CBS 661.87</strain>
    </source>
</reference>
<protein>
    <submittedName>
        <fullName evidence="2">Uncharacterized protein</fullName>
    </submittedName>
</protein>
<evidence type="ECO:0000256" key="1">
    <source>
        <dbReference type="SAM" id="MobiDB-lite"/>
    </source>
</evidence>
<comment type="caution">
    <text evidence="2">The sequence shown here is derived from an EMBL/GenBank/DDBJ whole genome shotgun (WGS) entry which is preliminary data.</text>
</comment>
<dbReference type="EMBL" id="JAACJP010000012">
    <property type="protein sequence ID" value="KAF5381044.1"/>
    <property type="molecule type" value="Genomic_DNA"/>
</dbReference>
<feature type="compositionally biased region" description="Basic residues" evidence="1">
    <location>
        <begin position="340"/>
        <end position="350"/>
    </location>
</feature>
<evidence type="ECO:0000313" key="3">
    <source>
        <dbReference type="Proteomes" id="UP000565441"/>
    </source>
</evidence>
<feature type="compositionally biased region" description="Polar residues" evidence="1">
    <location>
        <begin position="7"/>
        <end position="31"/>
    </location>
</feature>
<proteinExistence type="predicted"/>
<name>A0A8H5HD05_9AGAR</name>
<dbReference type="OrthoDB" id="2996045at2759"/>
<sequence>MSPLNPLRTSASLTPSLVSDTPSGGTSPSKVASSRSRFKAWMERAKVMIAIDPTEEVINLFDSFFQLEEVPSGLIYDPLPTPTWDEEADFQAAIRAWASRLRPVDLDNYGILSELHTLALAYSRIRKTSNNRSKEHSQRRGIDDILEMALSARADCHTDFRTEESYRLAGLDGNPDAVSDTLVTISSAKIADEISSCSFTFTNRSVADHLYWSTIGVTDIFSIIGFAGEFKKEDAECNKNQLIMVLTTAQSQRKALGFKKSIIMGATSCRGCVQIYSSYWSPDNAVIHIYEHAQQFNLTDPVQVIRLYVFCSKLGKYIQELFATDLQDWTSPAETTLQNHRWRSPDRKRRLSESEGSTGTDVRTRRRSNGPSDADAAGTDQFSEVMKWRNEVIKDMQGQVFGYGQIAI</sequence>
<keyword evidence="3" id="KW-1185">Reference proteome</keyword>
<feature type="region of interest" description="Disordered" evidence="1">
    <location>
        <begin position="335"/>
        <end position="380"/>
    </location>
</feature>
<evidence type="ECO:0000313" key="2">
    <source>
        <dbReference type="EMBL" id="KAF5381044.1"/>
    </source>
</evidence>
<gene>
    <name evidence="2" type="ORF">D9615_004039</name>
</gene>
<organism evidence="2 3">
    <name type="scientific">Tricholomella constricta</name>
    <dbReference type="NCBI Taxonomy" id="117010"/>
    <lineage>
        <taxon>Eukaryota</taxon>
        <taxon>Fungi</taxon>
        <taxon>Dikarya</taxon>
        <taxon>Basidiomycota</taxon>
        <taxon>Agaricomycotina</taxon>
        <taxon>Agaricomycetes</taxon>
        <taxon>Agaricomycetidae</taxon>
        <taxon>Agaricales</taxon>
        <taxon>Tricholomatineae</taxon>
        <taxon>Lyophyllaceae</taxon>
        <taxon>Tricholomella</taxon>
    </lineage>
</organism>
<dbReference type="Proteomes" id="UP000565441">
    <property type="component" value="Unassembled WGS sequence"/>
</dbReference>
<accession>A0A8H5HD05</accession>
<feature type="region of interest" description="Disordered" evidence="1">
    <location>
        <begin position="1"/>
        <end position="31"/>
    </location>
</feature>